<sequence length="101" mass="10624">MQIVSPRSVHVISLQSSSLPPTGLNGVSSRPVVLSLEKMAAVVVSADAGVAPLYSDSVSPRLPSPAPDQPHQNNALLGLPIVAIETILNFLSYDEISLLRL</sequence>
<keyword evidence="2" id="KW-1185">Reference proteome</keyword>
<name>A0ABD0PTI0_CIRMR</name>
<dbReference type="EMBL" id="JAMKFB020000013">
    <property type="protein sequence ID" value="KAL0177102.1"/>
    <property type="molecule type" value="Genomic_DNA"/>
</dbReference>
<dbReference type="AlphaFoldDB" id="A0ABD0PTI0"/>
<reference evidence="1 2" key="1">
    <citation type="submission" date="2024-05" db="EMBL/GenBank/DDBJ databases">
        <title>Genome sequencing and assembly of Indian major carp, Cirrhinus mrigala (Hamilton, 1822).</title>
        <authorList>
            <person name="Mohindra V."/>
            <person name="Chowdhury L.M."/>
            <person name="Lal K."/>
            <person name="Jena J.K."/>
        </authorList>
    </citation>
    <scope>NUCLEOTIDE SEQUENCE [LARGE SCALE GENOMIC DNA]</scope>
    <source>
        <strain evidence="1">CM1030</strain>
        <tissue evidence="1">Blood</tissue>
    </source>
</reference>
<evidence type="ECO:0000313" key="1">
    <source>
        <dbReference type="EMBL" id="KAL0177102.1"/>
    </source>
</evidence>
<proteinExistence type="predicted"/>
<dbReference type="Proteomes" id="UP001529510">
    <property type="component" value="Unassembled WGS sequence"/>
</dbReference>
<accession>A0ABD0PTI0</accession>
<feature type="non-terminal residue" evidence="1">
    <location>
        <position position="101"/>
    </location>
</feature>
<comment type="caution">
    <text evidence="1">The sequence shown here is derived from an EMBL/GenBank/DDBJ whole genome shotgun (WGS) entry which is preliminary data.</text>
</comment>
<evidence type="ECO:0000313" key="2">
    <source>
        <dbReference type="Proteomes" id="UP001529510"/>
    </source>
</evidence>
<evidence type="ECO:0008006" key="3">
    <source>
        <dbReference type="Google" id="ProtNLM"/>
    </source>
</evidence>
<protein>
    <recommendedName>
        <fullName evidence="3">F-box domain-containing protein</fullName>
    </recommendedName>
</protein>
<organism evidence="1 2">
    <name type="scientific">Cirrhinus mrigala</name>
    <name type="common">Mrigala</name>
    <dbReference type="NCBI Taxonomy" id="683832"/>
    <lineage>
        <taxon>Eukaryota</taxon>
        <taxon>Metazoa</taxon>
        <taxon>Chordata</taxon>
        <taxon>Craniata</taxon>
        <taxon>Vertebrata</taxon>
        <taxon>Euteleostomi</taxon>
        <taxon>Actinopterygii</taxon>
        <taxon>Neopterygii</taxon>
        <taxon>Teleostei</taxon>
        <taxon>Ostariophysi</taxon>
        <taxon>Cypriniformes</taxon>
        <taxon>Cyprinidae</taxon>
        <taxon>Labeoninae</taxon>
        <taxon>Labeonini</taxon>
        <taxon>Cirrhinus</taxon>
    </lineage>
</organism>
<gene>
    <name evidence="1" type="ORF">M9458_025996</name>
</gene>